<evidence type="ECO:0000256" key="1">
    <source>
        <dbReference type="ARBA" id="ARBA00004141"/>
    </source>
</evidence>
<keyword evidence="7" id="KW-0406">Ion transport</keyword>
<dbReference type="Pfam" id="PF01545">
    <property type="entry name" value="Cation_efflux"/>
    <property type="match status" value="1"/>
</dbReference>
<dbReference type="Proteomes" id="UP001205105">
    <property type="component" value="Unassembled WGS sequence"/>
</dbReference>
<evidence type="ECO:0000256" key="4">
    <source>
        <dbReference type="ARBA" id="ARBA00022692"/>
    </source>
</evidence>
<dbReference type="SUPFAM" id="SSF160240">
    <property type="entry name" value="Cation efflux protein cytoplasmic domain-like"/>
    <property type="match status" value="1"/>
</dbReference>
<feature type="transmembrane region" description="Helical" evidence="10">
    <location>
        <begin position="152"/>
        <end position="176"/>
    </location>
</feature>
<dbReference type="NCBIfam" id="TIGR01297">
    <property type="entry name" value="CDF"/>
    <property type="match status" value="1"/>
</dbReference>
<evidence type="ECO:0000256" key="7">
    <source>
        <dbReference type="ARBA" id="ARBA00023065"/>
    </source>
</evidence>
<keyword evidence="8 10" id="KW-0472">Membrane</keyword>
<dbReference type="InterPro" id="IPR027470">
    <property type="entry name" value="Cation_efflux_CTD"/>
</dbReference>
<keyword evidence="5" id="KW-0864">Zinc transport</keyword>
<name>A0AAD5DU07_9CHLO</name>
<evidence type="ECO:0000313" key="14">
    <source>
        <dbReference type="Proteomes" id="UP001205105"/>
    </source>
</evidence>
<evidence type="ECO:0000256" key="2">
    <source>
        <dbReference type="ARBA" id="ARBA00008873"/>
    </source>
</evidence>
<evidence type="ECO:0000256" key="9">
    <source>
        <dbReference type="SAM" id="MobiDB-lite"/>
    </source>
</evidence>
<dbReference type="Pfam" id="PF16916">
    <property type="entry name" value="ZT_dimer"/>
    <property type="match status" value="1"/>
</dbReference>
<dbReference type="InterPro" id="IPR058533">
    <property type="entry name" value="Cation_efflux_TM"/>
</dbReference>
<evidence type="ECO:0000256" key="3">
    <source>
        <dbReference type="ARBA" id="ARBA00022448"/>
    </source>
</evidence>
<feature type="compositionally biased region" description="Low complexity" evidence="9">
    <location>
        <begin position="214"/>
        <end position="238"/>
    </location>
</feature>
<dbReference type="GO" id="GO:0005886">
    <property type="term" value="C:plasma membrane"/>
    <property type="evidence" value="ECO:0007669"/>
    <property type="project" value="TreeGrafter"/>
</dbReference>
<keyword evidence="5" id="KW-0862">Zinc</keyword>
<keyword evidence="4 10" id="KW-0812">Transmembrane</keyword>
<comment type="similarity">
    <text evidence="2">Belongs to the cation diffusion facilitator (CDF) transporter (TC 2.A.4) family. SLC30A subfamily.</text>
</comment>
<evidence type="ECO:0000256" key="5">
    <source>
        <dbReference type="ARBA" id="ARBA00022906"/>
    </source>
</evidence>
<sequence length="422" mass="44340">MAPVPHAALSVIVRAGQPSSDEDAPSQPASPLLRDGCTLLDPTPAASRGPASAAPSPPNGLLGSGAGLCRLACGATAEESADSKRMQRKLIAALCLAFVFMLVEVAGGIYAHSLAIITDAAHLLSDVSGFAVAVLAAIWAKRRASAPFSFGYHRVEVLGALASVMMVWVITLNLLAEAIHRLIEPEPVNGKVMFIVAVIGAPSSDAGNPDQHAKQAQQRQARTQQQRQPKQREQQLGSSEGGGEGDAAAAALKGSSCDHGHGNMNMRGAIVHVVGDFCQSIGVALAGALIWWHQDDPRWHIADPICTFLFAILVMWTTKAITQDIFAVLMQRAPVGMDVEGVRAALAQVRGVQAVEDLHVWSLTPGIPLLSAHVAVAKGADPAAVVRDVERFCRQSLGIEHTTIQPVPAGLASSSRERLESV</sequence>
<reference evidence="13" key="1">
    <citation type="submission" date="2020-11" db="EMBL/GenBank/DDBJ databases">
        <title>Chlorella ohadii genome sequencing and assembly.</title>
        <authorList>
            <person name="Murik O."/>
            <person name="Treves H."/>
            <person name="Kedem I."/>
            <person name="Shotland Y."/>
            <person name="Kaplan A."/>
        </authorList>
    </citation>
    <scope>NUCLEOTIDE SEQUENCE</scope>
    <source>
        <strain evidence="13">1</strain>
    </source>
</reference>
<feature type="domain" description="Cation efflux protein transmembrane" evidence="11">
    <location>
        <begin position="90"/>
        <end position="321"/>
    </location>
</feature>
<evidence type="ECO:0000313" key="13">
    <source>
        <dbReference type="EMBL" id="KAI7843642.1"/>
    </source>
</evidence>
<gene>
    <name evidence="13" type="ORF">COHA_002881</name>
</gene>
<organism evidence="13 14">
    <name type="scientific">Chlorella ohadii</name>
    <dbReference type="NCBI Taxonomy" id="2649997"/>
    <lineage>
        <taxon>Eukaryota</taxon>
        <taxon>Viridiplantae</taxon>
        <taxon>Chlorophyta</taxon>
        <taxon>core chlorophytes</taxon>
        <taxon>Trebouxiophyceae</taxon>
        <taxon>Chlorellales</taxon>
        <taxon>Chlorellaceae</taxon>
        <taxon>Chlorella clade</taxon>
        <taxon>Chlorella</taxon>
    </lineage>
</organism>
<accession>A0AAD5DU07</accession>
<evidence type="ECO:0000256" key="10">
    <source>
        <dbReference type="SAM" id="Phobius"/>
    </source>
</evidence>
<feature type="domain" description="Cation efflux protein cytoplasmic" evidence="12">
    <location>
        <begin position="337"/>
        <end position="406"/>
    </location>
</feature>
<dbReference type="AlphaFoldDB" id="A0AAD5DU07"/>
<dbReference type="InterPro" id="IPR036837">
    <property type="entry name" value="Cation_efflux_CTD_sf"/>
</dbReference>
<dbReference type="Gene3D" id="1.20.1510.10">
    <property type="entry name" value="Cation efflux protein transmembrane domain"/>
    <property type="match status" value="1"/>
</dbReference>
<feature type="transmembrane region" description="Helical" evidence="10">
    <location>
        <begin position="123"/>
        <end position="140"/>
    </location>
</feature>
<feature type="transmembrane region" description="Helical" evidence="10">
    <location>
        <begin position="90"/>
        <end position="111"/>
    </location>
</feature>
<comment type="subcellular location">
    <subcellularLocation>
        <location evidence="1">Membrane</location>
        <topology evidence="1">Multi-pass membrane protein</topology>
    </subcellularLocation>
</comment>
<dbReference type="InterPro" id="IPR050681">
    <property type="entry name" value="CDF/SLC30A"/>
</dbReference>
<dbReference type="PANTHER" id="PTHR11562:SF17">
    <property type="entry name" value="RE54080P-RELATED"/>
    <property type="match status" value="1"/>
</dbReference>
<dbReference type="GO" id="GO:0005385">
    <property type="term" value="F:zinc ion transmembrane transporter activity"/>
    <property type="evidence" value="ECO:0007669"/>
    <property type="project" value="TreeGrafter"/>
</dbReference>
<dbReference type="InterPro" id="IPR002524">
    <property type="entry name" value="Cation_efflux"/>
</dbReference>
<protein>
    <submittedName>
        <fullName evidence="13">Uncharacterized protein</fullName>
    </submittedName>
</protein>
<comment type="caution">
    <text evidence="13">The sequence shown here is derived from an EMBL/GenBank/DDBJ whole genome shotgun (WGS) entry which is preliminary data.</text>
</comment>
<keyword evidence="3" id="KW-0813">Transport</keyword>
<keyword evidence="6 10" id="KW-1133">Transmembrane helix</keyword>
<feature type="region of interest" description="Disordered" evidence="9">
    <location>
        <begin position="16"/>
        <end position="36"/>
    </location>
</feature>
<evidence type="ECO:0000256" key="6">
    <source>
        <dbReference type="ARBA" id="ARBA00022989"/>
    </source>
</evidence>
<dbReference type="PANTHER" id="PTHR11562">
    <property type="entry name" value="CATION EFFLUX PROTEIN/ ZINC TRANSPORTER"/>
    <property type="match status" value="1"/>
</dbReference>
<dbReference type="InterPro" id="IPR027469">
    <property type="entry name" value="Cation_efflux_TMD_sf"/>
</dbReference>
<evidence type="ECO:0000259" key="12">
    <source>
        <dbReference type="Pfam" id="PF16916"/>
    </source>
</evidence>
<feature type="region of interest" description="Disordered" evidence="9">
    <location>
        <begin position="205"/>
        <end position="248"/>
    </location>
</feature>
<evidence type="ECO:0000259" key="11">
    <source>
        <dbReference type="Pfam" id="PF01545"/>
    </source>
</evidence>
<feature type="transmembrane region" description="Helical" evidence="10">
    <location>
        <begin position="269"/>
        <end position="292"/>
    </location>
</feature>
<proteinExistence type="inferred from homology"/>
<evidence type="ECO:0000256" key="8">
    <source>
        <dbReference type="ARBA" id="ARBA00023136"/>
    </source>
</evidence>
<feature type="transmembrane region" description="Helical" evidence="10">
    <location>
        <begin position="299"/>
        <end position="316"/>
    </location>
</feature>
<keyword evidence="14" id="KW-1185">Reference proteome</keyword>
<dbReference type="SUPFAM" id="SSF161111">
    <property type="entry name" value="Cation efflux protein transmembrane domain-like"/>
    <property type="match status" value="1"/>
</dbReference>
<dbReference type="EMBL" id="JADXDR010000037">
    <property type="protein sequence ID" value="KAI7843642.1"/>
    <property type="molecule type" value="Genomic_DNA"/>
</dbReference>